<protein>
    <submittedName>
        <fullName evidence="2">Uncharacterized protein</fullName>
    </submittedName>
</protein>
<dbReference type="Proteomes" id="UP001595921">
    <property type="component" value="Unassembled WGS sequence"/>
</dbReference>
<comment type="caution">
    <text evidence="2">The sequence shown here is derived from an EMBL/GenBank/DDBJ whole genome shotgun (WGS) entry which is preliminary data.</text>
</comment>
<feature type="region of interest" description="Disordered" evidence="1">
    <location>
        <begin position="301"/>
        <end position="323"/>
    </location>
</feature>
<feature type="region of interest" description="Disordered" evidence="1">
    <location>
        <begin position="32"/>
        <end position="72"/>
    </location>
</feature>
<dbReference type="EMBL" id="JBHSDS010000008">
    <property type="protein sequence ID" value="MFC4359676.1"/>
    <property type="molecule type" value="Genomic_DNA"/>
</dbReference>
<feature type="compositionally biased region" description="Low complexity" evidence="1">
    <location>
        <begin position="40"/>
        <end position="72"/>
    </location>
</feature>
<accession>A0ABD5PGU6</accession>
<evidence type="ECO:0000256" key="1">
    <source>
        <dbReference type="SAM" id="MobiDB-lite"/>
    </source>
</evidence>
<keyword evidence="3" id="KW-1185">Reference proteome</keyword>
<sequence length="612" mass="68045">MANHRDDPDSTDRRRRTFLRLVGIGGAGALAGCGGEQPDDGGTTVTTGTTATTTDEATTTGTETPTTEETTEAPDVGELAYLAPREADDFDALVEERKLAALRQVLAVGEVADAVTSAVSSTAYHRILTDHDFVEILAPQEMTVEGSLDTEAENPGSHTIEFGDITQVRALVERESDRLVQLDVRTREPHVIERPYEGLNMDTVRAAMENSQVSSALEGKDWYLLAADYSIITAYDEDHPIGVVTPVIFNWNDRGDDLRGVAAAVTTTSLNDVASENEVLDVYTPTQESPDPLSGIVSEVEGNDPGEYRQGAIDVPGEMDDTDWEIRRPPETVEQNDWTVSWTNTLHDAYRVEASYKGKPVFGPESKVPWMLSDYEPFGMAEPGVPSGRRNWHFWDTLGFTGPGVVEKHDLSDGFRIRGSYHTGSLDHWEWRFGQNWGPYRYLVDWHFHDDGTVDVTSRHPTTGFRTTNGYPRYTFHFVAEPAFDAATVSAHDGSSWQQLSTESKLAAGDVERVRVENVDGPERLVVERPGDACYALQYDPETVEYEQTLDGVVREMIEHRQYLDPDNYVRGNSVDGERLLLRMVASRDTGEGTHATTDPFAFRFTMRAENY</sequence>
<organism evidence="2 3">
    <name type="scientific">Halobium salinum</name>
    <dbReference type="NCBI Taxonomy" id="1364940"/>
    <lineage>
        <taxon>Archaea</taxon>
        <taxon>Methanobacteriati</taxon>
        <taxon>Methanobacteriota</taxon>
        <taxon>Stenosarchaea group</taxon>
        <taxon>Halobacteria</taxon>
        <taxon>Halobacteriales</taxon>
        <taxon>Haloferacaceae</taxon>
        <taxon>Halobium</taxon>
    </lineage>
</organism>
<proteinExistence type="predicted"/>
<evidence type="ECO:0000313" key="3">
    <source>
        <dbReference type="Proteomes" id="UP001595921"/>
    </source>
</evidence>
<reference evidence="2 3" key="1">
    <citation type="journal article" date="2019" name="Int. J. Syst. Evol. Microbiol.">
        <title>The Global Catalogue of Microorganisms (GCM) 10K type strain sequencing project: providing services to taxonomists for standard genome sequencing and annotation.</title>
        <authorList>
            <consortium name="The Broad Institute Genomics Platform"/>
            <consortium name="The Broad Institute Genome Sequencing Center for Infectious Disease"/>
            <person name="Wu L."/>
            <person name="Ma J."/>
        </authorList>
    </citation>
    <scope>NUCLEOTIDE SEQUENCE [LARGE SCALE GENOMIC DNA]</scope>
    <source>
        <strain evidence="2 3">CGMCC 1.12553</strain>
    </source>
</reference>
<evidence type="ECO:0000313" key="2">
    <source>
        <dbReference type="EMBL" id="MFC4359676.1"/>
    </source>
</evidence>
<name>A0ABD5PGU6_9EURY</name>
<dbReference type="RefSeq" id="WP_267621501.1">
    <property type="nucleotide sequence ID" value="NZ_JAODIW010000006.1"/>
</dbReference>
<dbReference type="AlphaFoldDB" id="A0ABD5PGU6"/>
<gene>
    <name evidence="2" type="ORF">ACFO0N_17160</name>
</gene>
<dbReference type="PROSITE" id="PS51257">
    <property type="entry name" value="PROKAR_LIPOPROTEIN"/>
    <property type="match status" value="1"/>
</dbReference>